<dbReference type="EMBL" id="WPNZ01000002">
    <property type="protein sequence ID" value="MVO84153.1"/>
    <property type="molecule type" value="Genomic_DNA"/>
</dbReference>
<evidence type="ECO:0000313" key="1">
    <source>
        <dbReference type="EMBL" id="MVO84153.1"/>
    </source>
</evidence>
<proteinExistence type="predicted"/>
<protein>
    <submittedName>
        <fullName evidence="1">Uncharacterized protein</fullName>
    </submittedName>
</protein>
<dbReference type="Proteomes" id="UP000483802">
    <property type="component" value="Unassembled WGS sequence"/>
</dbReference>
<evidence type="ECO:0000313" key="2">
    <source>
        <dbReference type="Proteomes" id="UP000483802"/>
    </source>
</evidence>
<dbReference type="RefSeq" id="WP_157164415.1">
    <property type="nucleotide sequence ID" value="NZ_WPNZ01000002.1"/>
</dbReference>
<gene>
    <name evidence="1" type="ORF">GPA10_05050</name>
</gene>
<keyword evidence="2" id="KW-1185">Reference proteome</keyword>
<accession>A0A6L6WPZ7</accession>
<sequence length="221" mass="24846">MTIPRDDLTGRTFGSWAVLEFSHRAANRAALWSCRCACGAEKAVRGTDLTRGRSTRCPDCVKVATGAHGRKLYKVWHNIRQRCENPEHRDWSRYGGRGIRVCERWQQFVNFHADMAPAYRAGLTVERTDNDGPYSPDNCRWATRTEQSRNRRNSQFATLYGRTAPVAEWAELLGLEAGVIRDRLNKLGWPVERALTTGANPNVLACLAKSTDAGHRCPVCA</sequence>
<reference evidence="1 2" key="1">
    <citation type="submission" date="2019-11" db="EMBL/GenBank/DDBJ databases">
        <title>Streptomyces typhae sp. nov., a novel endophytic actinomycete isolated from the root of cattail pollen (Typha angustifolia L.).</title>
        <authorList>
            <person name="Peng C."/>
        </authorList>
    </citation>
    <scope>NUCLEOTIDE SEQUENCE [LARGE SCALE GENOMIC DNA]</scope>
    <source>
        <strain evidence="2">p1417</strain>
    </source>
</reference>
<comment type="caution">
    <text evidence="1">The sequence shown here is derived from an EMBL/GenBank/DDBJ whole genome shotgun (WGS) entry which is preliminary data.</text>
</comment>
<dbReference type="AlphaFoldDB" id="A0A6L6WPZ7"/>
<organism evidence="1 2">
    <name type="scientific">Streptomyces typhae</name>
    <dbReference type="NCBI Taxonomy" id="2681492"/>
    <lineage>
        <taxon>Bacteria</taxon>
        <taxon>Bacillati</taxon>
        <taxon>Actinomycetota</taxon>
        <taxon>Actinomycetes</taxon>
        <taxon>Kitasatosporales</taxon>
        <taxon>Streptomycetaceae</taxon>
        <taxon>Streptomyces</taxon>
    </lineage>
</organism>
<name>A0A6L6WPZ7_9ACTN</name>